<sequence>MSSAPVRSEADVHVFRADGGTRAERAGFWWRRSKFWLLAGAALVAVTVAGLVVGNIGGRSGEPLSMTNPAPEGGQAVATVLRERGVEVTSSDSLEATLHALAANGRGASTVLVYDPLALLQPGQASRLAGSAAEAGAKLVALAPGPLATKHLNPELSSAGTASNTDMPASADCASPAAQAAGTIDATGVDGLGVGASPSLQVYRGAVTCFAPAGSTAGFMAANSTGDVTVLGNPGIVSNERLASRGNAALTFRLLGSRPHLVWYTASLKDVTAASHPPTLAELTPAWIFPASGWLLLAAVIGMLWRGRRHGPLVTEPLPVIVKASETVTGRARLYQDANAQDTAVHILQHATLTRLAQHLRLGTQADPAAVVEAAAARTGRTRRDLEALLVTDVPLNDKQMLTMAAELAALEEEVAQR</sequence>
<organism evidence="4 5">
    <name type="scientific">Arthrobacter livingstonensis</name>
    <dbReference type="NCBI Taxonomy" id="670078"/>
    <lineage>
        <taxon>Bacteria</taxon>
        <taxon>Bacillati</taxon>
        <taxon>Actinomycetota</taxon>
        <taxon>Actinomycetes</taxon>
        <taxon>Micrococcales</taxon>
        <taxon>Micrococcaceae</taxon>
        <taxon>Arthrobacter</taxon>
    </lineage>
</organism>
<dbReference type="InterPro" id="IPR025646">
    <property type="entry name" value="DUF4350"/>
</dbReference>
<keyword evidence="5" id="KW-1185">Reference proteome</keyword>
<comment type="caution">
    <text evidence="4">The sequence shown here is derived from an EMBL/GenBank/DDBJ whole genome shotgun (WGS) entry which is preliminary data.</text>
</comment>
<dbReference type="Proteomes" id="UP000247832">
    <property type="component" value="Unassembled WGS sequence"/>
</dbReference>
<keyword evidence="2" id="KW-0812">Transmembrane</keyword>
<evidence type="ECO:0000313" key="4">
    <source>
        <dbReference type="EMBL" id="PYI69274.1"/>
    </source>
</evidence>
<protein>
    <submittedName>
        <fullName evidence="4">DUF4350 domain-containing protein</fullName>
    </submittedName>
</protein>
<feature type="domain" description="DUF4350" evidence="3">
    <location>
        <begin position="68"/>
        <end position="255"/>
    </location>
</feature>
<name>A0A2V5LF27_9MICC</name>
<reference evidence="4 5" key="1">
    <citation type="submission" date="2018-05" db="EMBL/GenBank/DDBJ databases">
        <title>Genetic diversity of glacier-inhabiting Cryobacterium bacteria in China and description of Cryobacterium mengkeensis sp. nov. and Arthrobacter glacialis sp. nov.</title>
        <authorList>
            <person name="Liu Q."/>
            <person name="Xin Y.-H."/>
        </authorList>
    </citation>
    <scope>NUCLEOTIDE SEQUENCE [LARGE SCALE GENOMIC DNA]</scope>
    <source>
        <strain evidence="4 5">LI2</strain>
    </source>
</reference>
<evidence type="ECO:0000256" key="2">
    <source>
        <dbReference type="SAM" id="Phobius"/>
    </source>
</evidence>
<proteinExistence type="predicted"/>
<keyword evidence="2" id="KW-0472">Membrane</keyword>
<feature type="transmembrane region" description="Helical" evidence="2">
    <location>
        <begin position="35"/>
        <end position="57"/>
    </location>
</feature>
<evidence type="ECO:0000313" key="5">
    <source>
        <dbReference type="Proteomes" id="UP000247832"/>
    </source>
</evidence>
<dbReference type="EMBL" id="QJVD01000002">
    <property type="protein sequence ID" value="PYI69274.1"/>
    <property type="molecule type" value="Genomic_DNA"/>
</dbReference>
<dbReference type="OrthoDB" id="5241668at2"/>
<gene>
    <name evidence="4" type="ORF">CVV68_02380</name>
</gene>
<evidence type="ECO:0000256" key="1">
    <source>
        <dbReference type="SAM" id="MobiDB-lite"/>
    </source>
</evidence>
<dbReference type="RefSeq" id="WP_110499416.1">
    <property type="nucleotide sequence ID" value="NZ_QJVD01000002.1"/>
</dbReference>
<evidence type="ECO:0000259" key="3">
    <source>
        <dbReference type="Pfam" id="PF14258"/>
    </source>
</evidence>
<accession>A0A2V5LF27</accession>
<feature type="region of interest" description="Disordered" evidence="1">
    <location>
        <begin position="153"/>
        <end position="172"/>
    </location>
</feature>
<keyword evidence="2" id="KW-1133">Transmembrane helix</keyword>
<feature type="compositionally biased region" description="Polar residues" evidence="1">
    <location>
        <begin position="155"/>
        <end position="167"/>
    </location>
</feature>
<dbReference type="Pfam" id="PF14258">
    <property type="entry name" value="DUF4350"/>
    <property type="match status" value="1"/>
</dbReference>
<dbReference type="AlphaFoldDB" id="A0A2V5LF27"/>